<evidence type="ECO:0000313" key="2">
    <source>
        <dbReference type="Proteomes" id="UP000199055"/>
    </source>
</evidence>
<evidence type="ECO:0000313" key="1">
    <source>
        <dbReference type="EMBL" id="SEQ15953.1"/>
    </source>
</evidence>
<dbReference type="STRING" id="403935.SAMN05216481_104240"/>
<dbReference type="AlphaFoldDB" id="A0A1H9DT63"/>
<evidence type="ECO:0008006" key="3">
    <source>
        <dbReference type="Google" id="ProtNLM"/>
    </source>
</evidence>
<dbReference type="GO" id="GO:0003677">
    <property type="term" value="F:DNA binding"/>
    <property type="evidence" value="ECO:0007669"/>
    <property type="project" value="InterPro"/>
</dbReference>
<dbReference type="SUPFAM" id="SSF56349">
    <property type="entry name" value="DNA breaking-rejoining enzymes"/>
    <property type="match status" value="1"/>
</dbReference>
<sequence length="137" mass="15342">MTLTDERITAERLEELLRDDSIDMAHRALWLLLWEGDLRVLDLLSLEIRDVDLRARRVTGVCGRPVPEGEGDISERAAGLLRTLVGDRESGPLFATGNRALGWEQVMLTAGEQGHAIHEFRAGGRLHRREEPAAHSE</sequence>
<dbReference type="EMBL" id="FOET01000004">
    <property type="protein sequence ID" value="SEQ15953.1"/>
    <property type="molecule type" value="Genomic_DNA"/>
</dbReference>
<accession>A0A1H9DT63</accession>
<dbReference type="RefSeq" id="WP_093658271.1">
    <property type="nucleotide sequence ID" value="NZ_FOET01000004.1"/>
</dbReference>
<gene>
    <name evidence="1" type="ORF">SAMN05216481_104240</name>
</gene>
<dbReference type="InterPro" id="IPR011010">
    <property type="entry name" value="DNA_brk_join_enz"/>
</dbReference>
<reference evidence="1 2" key="1">
    <citation type="submission" date="2016-10" db="EMBL/GenBank/DDBJ databases">
        <authorList>
            <person name="de Groot N.N."/>
        </authorList>
    </citation>
    <scope>NUCLEOTIDE SEQUENCE [LARGE SCALE GENOMIC DNA]</scope>
    <source>
        <strain evidence="1 2">CGMCC 4.3519</strain>
    </source>
</reference>
<dbReference type="Proteomes" id="UP000199055">
    <property type="component" value="Unassembled WGS sequence"/>
</dbReference>
<keyword evidence="2" id="KW-1185">Reference proteome</keyword>
<protein>
    <recommendedName>
        <fullName evidence="3">Phage integrase family protein</fullName>
    </recommendedName>
</protein>
<name>A0A1H9DT63_9ACTN</name>
<proteinExistence type="predicted"/>
<organism evidence="1 2">
    <name type="scientific">Streptomyces radiopugnans</name>
    <dbReference type="NCBI Taxonomy" id="403935"/>
    <lineage>
        <taxon>Bacteria</taxon>
        <taxon>Bacillati</taxon>
        <taxon>Actinomycetota</taxon>
        <taxon>Actinomycetes</taxon>
        <taxon>Kitasatosporales</taxon>
        <taxon>Streptomycetaceae</taxon>
        <taxon>Streptomyces</taxon>
    </lineage>
</organism>